<dbReference type="PANTHER" id="PTHR43584">
    <property type="entry name" value="NUCLEOTIDYL TRANSFERASE"/>
    <property type="match status" value="1"/>
</dbReference>
<dbReference type="RefSeq" id="WP_345012669.1">
    <property type="nucleotide sequence ID" value="NZ_BAABFC010000012.1"/>
</dbReference>
<dbReference type="InterPro" id="IPR050065">
    <property type="entry name" value="GlmU-like"/>
</dbReference>
<dbReference type="SUPFAM" id="SSF53448">
    <property type="entry name" value="Nucleotide-diphospho-sugar transferases"/>
    <property type="match status" value="1"/>
</dbReference>
<protein>
    <submittedName>
        <fullName evidence="4">Nucleotidyltransferase family protein</fullName>
    </submittedName>
</protein>
<evidence type="ECO:0000256" key="1">
    <source>
        <dbReference type="ARBA" id="ARBA00022679"/>
    </source>
</evidence>
<gene>
    <name evidence="4" type="ORF">GCM10023095_20350</name>
</gene>
<keyword evidence="2" id="KW-0548">Nucleotidyltransferase</keyword>
<evidence type="ECO:0000313" key="5">
    <source>
        <dbReference type="Proteomes" id="UP001501321"/>
    </source>
</evidence>
<evidence type="ECO:0000259" key="3">
    <source>
        <dbReference type="Pfam" id="PF00483"/>
    </source>
</evidence>
<accession>A0ABP8QCX3</accession>
<dbReference type="InterPro" id="IPR005835">
    <property type="entry name" value="NTP_transferase_dom"/>
</dbReference>
<dbReference type="PANTHER" id="PTHR43584:SF8">
    <property type="entry name" value="N-ACETYLMURAMATE ALPHA-1-PHOSPHATE URIDYLYLTRANSFERASE"/>
    <property type="match status" value="1"/>
</dbReference>
<dbReference type="EMBL" id="BAABFC010000012">
    <property type="protein sequence ID" value="GAA4499720.1"/>
    <property type="molecule type" value="Genomic_DNA"/>
</dbReference>
<sequence length="228" mass="24456">MRAMILAAGRGERMRPLTDQLPKPLLSVAGKPLIVWHIEKLKAAGITEIVINHAWLGDQLEAALGDGQQFGVQIAWSPEAPGGLETAGGIRQALPLLGEEPFWVVNGDIWLAGDYGPLLCPLPAAALGHLWLVANPPQHPAGDFALTQGRVAIKTADQPSYTFSGLACYRPEAFAEEPLGRAPLRPLFERWIAAGQLAGACVDRDWEDVGTPARLAALDARLRQEQGA</sequence>
<reference evidence="5" key="1">
    <citation type="journal article" date="2019" name="Int. J. Syst. Evol. Microbiol.">
        <title>The Global Catalogue of Microorganisms (GCM) 10K type strain sequencing project: providing services to taxonomists for standard genome sequencing and annotation.</title>
        <authorList>
            <consortium name="The Broad Institute Genomics Platform"/>
            <consortium name="The Broad Institute Genome Sequencing Center for Infectious Disease"/>
            <person name="Wu L."/>
            <person name="Ma J."/>
        </authorList>
    </citation>
    <scope>NUCLEOTIDE SEQUENCE [LARGE SCALE GENOMIC DNA]</scope>
    <source>
        <strain evidence="5">JCM 32226</strain>
    </source>
</reference>
<evidence type="ECO:0000313" key="4">
    <source>
        <dbReference type="EMBL" id="GAA4499720.1"/>
    </source>
</evidence>
<comment type="caution">
    <text evidence="4">The sequence shown here is derived from an EMBL/GenBank/DDBJ whole genome shotgun (WGS) entry which is preliminary data.</text>
</comment>
<keyword evidence="1" id="KW-0808">Transferase</keyword>
<dbReference type="NCBIfam" id="NF045761">
    <property type="entry name" value="NAMPUrTaseMurU"/>
    <property type="match status" value="1"/>
</dbReference>
<dbReference type="InterPro" id="IPR029044">
    <property type="entry name" value="Nucleotide-diphossugar_trans"/>
</dbReference>
<dbReference type="Pfam" id="PF00483">
    <property type="entry name" value="NTP_transferase"/>
    <property type="match status" value="1"/>
</dbReference>
<organism evidence="4 5">
    <name type="scientific">Pseudaeromonas paramecii</name>
    <dbReference type="NCBI Taxonomy" id="2138166"/>
    <lineage>
        <taxon>Bacteria</taxon>
        <taxon>Pseudomonadati</taxon>
        <taxon>Pseudomonadota</taxon>
        <taxon>Gammaproteobacteria</taxon>
        <taxon>Aeromonadales</taxon>
        <taxon>Aeromonadaceae</taxon>
        <taxon>Pseudaeromonas</taxon>
    </lineage>
</organism>
<dbReference type="Proteomes" id="UP001501321">
    <property type="component" value="Unassembled WGS sequence"/>
</dbReference>
<dbReference type="CDD" id="cd06422">
    <property type="entry name" value="NTP_transferase_like_1"/>
    <property type="match status" value="1"/>
</dbReference>
<evidence type="ECO:0000256" key="2">
    <source>
        <dbReference type="ARBA" id="ARBA00022695"/>
    </source>
</evidence>
<dbReference type="Gene3D" id="3.90.550.10">
    <property type="entry name" value="Spore Coat Polysaccharide Biosynthesis Protein SpsA, Chain A"/>
    <property type="match status" value="1"/>
</dbReference>
<feature type="domain" description="Nucleotidyl transferase" evidence="3">
    <location>
        <begin position="3"/>
        <end position="119"/>
    </location>
</feature>
<dbReference type="InterPro" id="IPR054790">
    <property type="entry name" value="MurU"/>
</dbReference>
<proteinExistence type="predicted"/>
<name>A0ABP8QCX3_9GAMM</name>
<keyword evidence="5" id="KW-1185">Reference proteome</keyword>